<gene>
    <name evidence="2" type="ordered locus">MexAM1_META2p0882</name>
</gene>
<reference evidence="2 3" key="1">
    <citation type="journal article" date="2009" name="PLoS ONE">
        <title>Methylobacterium genome sequences: a reference blueprint to investigate microbial metabolism of C1 compounds from natural and industrial sources.</title>
        <authorList>
            <person name="Vuilleumier S."/>
            <person name="Chistoserdova L."/>
            <person name="Lee M.-C."/>
            <person name="Bringel F."/>
            <person name="Lajus A."/>
            <person name="Zhou Y."/>
            <person name="Gourion B."/>
            <person name="Barbe V."/>
            <person name="Chang J."/>
            <person name="Cruveiller S."/>
            <person name="Dossat C."/>
            <person name="Gillett W."/>
            <person name="Gruffaz C."/>
            <person name="Haugen E."/>
            <person name="Hourcade E."/>
            <person name="Levy R."/>
            <person name="Mangenot S."/>
            <person name="Muller E."/>
            <person name="Nadalig T."/>
            <person name="Pagni M."/>
            <person name="Penny C."/>
            <person name="Peyraud R."/>
            <person name="Robinson D.G."/>
            <person name="Roche D."/>
            <person name="Rouy Z."/>
            <person name="Saenampechek C."/>
            <person name="Salvignol G."/>
            <person name="Vallenet D."/>
            <person name="Wu Z."/>
            <person name="Marx C.J."/>
            <person name="Vorholt J.A."/>
            <person name="Olson M.V."/>
            <person name="Kaul R."/>
            <person name="Weissenbach J."/>
            <person name="Medigue C."/>
            <person name="Lidstrom M.E."/>
        </authorList>
    </citation>
    <scope>NUCLEOTIDE SEQUENCE [LARGE SCALE GENOMIC DNA]</scope>
    <source>
        <strain evidence="3">ATCC 14718 / DSM 1338 / JCM 2805 / NCIMB 9133 / AM1</strain>
    </source>
</reference>
<accession>C5B5H4</accession>
<dbReference type="RefSeq" id="WP_012754139.1">
    <property type="nucleotide sequence ID" value="NC_012811.1"/>
</dbReference>
<name>C5B5H4_METEA</name>
<keyword evidence="3" id="KW-1185">Reference proteome</keyword>
<dbReference type="EMBL" id="CP001511">
    <property type="protein sequence ID" value="ACS43706.1"/>
    <property type="molecule type" value="Genomic_DNA"/>
</dbReference>
<evidence type="ECO:0008006" key="4">
    <source>
        <dbReference type="Google" id="ProtNLM"/>
    </source>
</evidence>
<dbReference type="KEGG" id="mea:Mex_2p0882"/>
<organism evidence="2 3">
    <name type="scientific">Methylorubrum extorquens (strain ATCC 14718 / DSM 1338 / JCM 2805 / NCIMB 9133 / AM1)</name>
    <name type="common">Methylobacterium extorquens</name>
    <dbReference type="NCBI Taxonomy" id="272630"/>
    <lineage>
        <taxon>Bacteria</taxon>
        <taxon>Pseudomonadati</taxon>
        <taxon>Pseudomonadota</taxon>
        <taxon>Alphaproteobacteria</taxon>
        <taxon>Hyphomicrobiales</taxon>
        <taxon>Methylobacteriaceae</taxon>
        <taxon>Methylorubrum</taxon>
    </lineage>
</organism>
<keyword evidence="1" id="KW-0812">Transmembrane</keyword>
<feature type="transmembrane region" description="Helical" evidence="1">
    <location>
        <begin position="111"/>
        <end position="132"/>
    </location>
</feature>
<keyword evidence="2" id="KW-0614">Plasmid</keyword>
<sequence length="202" mass="20577">MTTADSAPLVPREAVAVFHEAGSMDAAVDELLSSGFNHGDLSILADEQVLSTKPGMCWMLSQQLADEPGAPTKAYVSPESLGDLEGAMIGALTYLGAIGTAAVVIGGSGPIGAAILATAAAGAGGAGIGVLLTQVLRHHHADELAHQLERGGLLLWVRTATPAAEERAVSVLRRHGGQDVHVHDIVSEAVFRGRPAAPSTIG</sequence>
<protein>
    <recommendedName>
        <fullName evidence="4">DUF1269 domain-containing protein</fullName>
    </recommendedName>
</protein>
<dbReference type="Proteomes" id="UP000009081">
    <property type="component" value="Plasmid megaplasmid"/>
</dbReference>
<evidence type="ECO:0000313" key="3">
    <source>
        <dbReference type="Proteomes" id="UP000009081"/>
    </source>
</evidence>
<evidence type="ECO:0000313" key="2">
    <source>
        <dbReference type="EMBL" id="ACS43706.1"/>
    </source>
</evidence>
<dbReference type="OrthoDB" id="8443969at2"/>
<keyword evidence="1" id="KW-0472">Membrane</keyword>
<dbReference type="HOGENOM" id="CLU_112470_0_0_5"/>
<evidence type="ECO:0000256" key="1">
    <source>
        <dbReference type="SAM" id="Phobius"/>
    </source>
</evidence>
<proteinExistence type="predicted"/>
<feature type="transmembrane region" description="Helical" evidence="1">
    <location>
        <begin position="87"/>
        <end position="105"/>
    </location>
</feature>
<geneLocation type="plasmid" evidence="2 3">
    <name>megaplasmid</name>
</geneLocation>
<keyword evidence="1" id="KW-1133">Transmembrane helix</keyword>
<dbReference type="AlphaFoldDB" id="C5B5H4"/>